<name>A0ABV8B5H5_9BACI</name>
<evidence type="ECO:0000313" key="3">
    <source>
        <dbReference type="EMBL" id="MFC3885543.1"/>
    </source>
</evidence>
<dbReference type="InterPro" id="IPR051448">
    <property type="entry name" value="CdaR-like_regulators"/>
</dbReference>
<dbReference type="PANTHER" id="PTHR33744">
    <property type="entry name" value="CARBOHYDRATE DIACID REGULATOR"/>
    <property type="match status" value="1"/>
</dbReference>
<dbReference type="Gene3D" id="3.30.1380.20">
    <property type="entry name" value="Trafficking protein particle complex subunit 3"/>
    <property type="match status" value="1"/>
</dbReference>
<reference evidence="4" key="1">
    <citation type="journal article" date="2019" name="Int. J. Syst. Evol. Microbiol.">
        <title>The Global Catalogue of Microorganisms (GCM) 10K type strain sequencing project: providing services to taxonomists for standard genome sequencing and annotation.</title>
        <authorList>
            <consortium name="The Broad Institute Genomics Platform"/>
            <consortium name="The Broad Institute Genome Sequencing Center for Infectious Disease"/>
            <person name="Wu L."/>
            <person name="Ma J."/>
        </authorList>
    </citation>
    <scope>NUCLEOTIDE SEQUENCE [LARGE SCALE GENOMIC DNA]</scope>
    <source>
        <strain evidence="4">CCUG 61889</strain>
    </source>
</reference>
<comment type="similarity">
    <text evidence="1">Belongs to the CdaR family.</text>
</comment>
<evidence type="ECO:0000259" key="2">
    <source>
        <dbReference type="SMART" id="SM00989"/>
    </source>
</evidence>
<dbReference type="SMART" id="SM00989">
    <property type="entry name" value="V4R"/>
    <property type="match status" value="1"/>
</dbReference>
<gene>
    <name evidence="3" type="ORF">ACFOU2_19525</name>
</gene>
<dbReference type="PANTHER" id="PTHR33744:SF1">
    <property type="entry name" value="DNA-BINDING TRANSCRIPTIONAL ACTIVATOR ADER"/>
    <property type="match status" value="1"/>
</dbReference>
<dbReference type="InterPro" id="IPR041522">
    <property type="entry name" value="CdaR_GGDEF"/>
</dbReference>
<dbReference type="Proteomes" id="UP001595752">
    <property type="component" value="Unassembled WGS sequence"/>
</dbReference>
<dbReference type="SUPFAM" id="SSF111126">
    <property type="entry name" value="Ligand-binding domain in the NO signalling and Golgi transport"/>
    <property type="match status" value="1"/>
</dbReference>
<accession>A0ABV8B5H5</accession>
<dbReference type="InterPro" id="IPR042070">
    <property type="entry name" value="PucR_C-HTH_sf"/>
</dbReference>
<dbReference type="InterPro" id="IPR010523">
    <property type="entry name" value="XylR_N"/>
</dbReference>
<dbReference type="InterPro" id="IPR024096">
    <property type="entry name" value="NO_sig/Golgi_transp_ligand-bd"/>
</dbReference>
<dbReference type="InterPro" id="IPR004096">
    <property type="entry name" value="V4R"/>
</dbReference>
<sequence>MKANELDLSMLYKISTQHNQDDPQERMITIPTAAMGMLRRELIETIGLERTKGFLLRHGWHCGVSDARKVKELPWENKRELLLAGPKMHTLHGHLKVEVVVAEADFSKGTIHHEGIWKNSYEAEEHLKRFGLSDQPVCHTLVGYASGYLSSILGKKVIAKEIQCKAMGHEHCRAVCHTVKEWNGEVDQELKYYKMDNIIDELDQTFEKLKIERDNLSKAYEVHQKLTEEVLKENDLSSIASALHQITELPVFIEDVNLYPLAVAGLSQPESYFYSEKSEKAVNQMVLKRSGNLKNLKQTVFFEFSADCKKLITPIYLHRKIIGYCSFLYRETRPQEVDKLILEQGAVACSLYLLNERTRINTEQRIQGNFLDDILSNRITSEEMAKRAYYIGFQLNAPYFMIGICGSLQKPSVKEELEFNDDLINELSIFLKDRKINALLGQKSGNIVILLSECLLLKSHMNKQSFCKALFDYCSNKYPQYLFKLGISSSSDSIEEAPQLSDESFSALRIANRHQKIVFFDSLGIEGVMFQMKNVSPIQKFIQKKLGNLIEEDKSRDMELTKTLYYYLSHGCNVHKTARAMNFSISGLRYRLQKLNEILQTDINLPSVGYQMYLSLQFLIYWGQLDIDVDIDLDLDEKERGTD</sequence>
<dbReference type="Pfam" id="PF06505">
    <property type="entry name" value="XylR_N"/>
    <property type="match status" value="1"/>
</dbReference>
<keyword evidence="4" id="KW-1185">Reference proteome</keyword>
<organism evidence="3 4">
    <name type="scientific">Bacillus songklensis</name>
    <dbReference type="NCBI Taxonomy" id="1069116"/>
    <lineage>
        <taxon>Bacteria</taxon>
        <taxon>Bacillati</taxon>
        <taxon>Bacillota</taxon>
        <taxon>Bacilli</taxon>
        <taxon>Bacillales</taxon>
        <taxon>Bacillaceae</taxon>
        <taxon>Bacillus</taxon>
    </lineage>
</organism>
<evidence type="ECO:0000256" key="1">
    <source>
        <dbReference type="ARBA" id="ARBA00006754"/>
    </source>
</evidence>
<comment type="caution">
    <text evidence="3">The sequence shown here is derived from an EMBL/GenBank/DDBJ whole genome shotgun (WGS) entry which is preliminary data.</text>
</comment>
<protein>
    <submittedName>
        <fullName evidence="3">XylR N-terminal domain-containing protein</fullName>
    </submittedName>
</protein>
<dbReference type="InterPro" id="IPR025736">
    <property type="entry name" value="PucR_C-HTH_dom"/>
</dbReference>
<feature type="domain" description="4-vinyl reductase 4VR" evidence="2">
    <location>
        <begin position="116"/>
        <end position="178"/>
    </location>
</feature>
<dbReference type="Pfam" id="PF17853">
    <property type="entry name" value="GGDEF_2"/>
    <property type="match status" value="1"/>
</dbReference>
<dbReference type="Pfam" id="PF02830">
    <property type="entry name" value="V4R"/>
    <property type="match status" value="1"/>
</dbReference>
<dbReference type="Pfam" id="PF13556">
    <property type="entry name" value="HTH_30"/>
    <property type="match status" value="1"/>
</dbReference>
<dbReference type="EMBL" id="JBHRZT010000072">
    <property type="protein sequence ID" value="MFC3885543.1"/>
    <property type="molecule type" value="Genomic_DNA"/>
</dbReference>
<dbReference type="Gene3D" id="1.10.10.2840">
    <property type="entry name" value="PucR C-terminal helix-turn-helix domain"/>
    <property type="match status" value="1"/>
</dbReference>
<dbReference type="RefSeq" id="WP_377917957.1">
    <property type="nucleotide sequence ID" value="NZ_JBHRZT010000072.1"/>
</dbReference>
<evidence type="ECO:0000313" key="4">
    <source>
        <dbReference type="Proteomes" id="UP001595752"/>
    </source>
</evidence>
<proteinExistence type="inferred from homology"/>